<dbReference type="EMBL" id="LN899819">
    <property type="protein sequence ID" value="CUV11325.1"/>
    <property type="molecule type" value="Genomic_DNA"/>
</dbReference>
<feature type="region of interest" description="Disordered" evidence="1">
    <location>
        <begin position="116"/>
        <end position="150"/>
    </location>
</feature>
<reference evidence="2" key="1">
    <citation type="submission" date="2015-10" db="EMBL/GenBank/DDBJ databases">
        <authorList>
            <person name="Gilbert D.G."/>
        </authorList>
    </citation>
    <scope>NUCLEOTIDE SEQUENCE</scope>
    <source>
        <strain evidence="2">Phyl III-seqv23</strain>
    </source>
</reference>
<evidence type="ECO:0000313" key="2">
    <source>
        <dbReference type="EMBL" id="CUV11325.1"/>
    </source>
</evidence>
<organism evidence="2">
    <name type="scientific">Ralstonia solanacearum</name>
    <name type="common">Pseudomonas solanacearum</name>
    <dbReference type="NCBI Taxonomy" id="305"/>
    <lineage>
        <taxon>Bacteria</taxon>
        <taxon>Pseudomonadati</taxon>
        <taxon>Pseudomonadota</taxon>
        <taxon>Betaproteobacteria</taxon>
        <taxon>Burkholderiales</taxon>
        <taxon>Burkholderiaceae</taxon>
        <taxon>Ralstonia</taxon>
        <taxon>Ralstonia solanacearum species complex</taxon>
    </lineage>
</organism>
<proteinExistence type="predicted"/>
<name>A0A0S4TP78_RALSL</name>
<gene>
    <name evidence="2" type="ORF">RUN39_v1_90002</name>
</gene>
<sequence length="150" mass="16005">MGAGGFQAGRPRGWQARRQRSRGRGGVARRALVPDRTGFDAVRGGLLRRQAGRVSTPGTGGRPILNNAQSNRAPSCPWAWAGTSAVRAPAISIGTQMPPGGNAVMMPRFEVVPARDLDHRRGRVPTDAGSRRRSAPVFQNGISSKRMAAR</sequence>
<feature type="region of interest" description="Disordered" evidence="1">
    <location>
        <begin position="1"/>
        <end position="28"/>
    </location>
</feature>
<protein>
    <submittedName>
        <fullName evidence="2">Hypothethical protein (Modular protein)</fullName>
    </submittedName>
</protein>
<feature type="region of interest" description="Disordered" evidence="1">
    <location>
        <begin position="51"/>
        <end position="71"/>
    </location>
</feature>
<dbReference type="AlphaFoldDB" id="A0A0S4TP78"/>
<accession>A0A0S4TP78</accession>
<evidence type="ECO:0000256" key="1">
    <source>
        <dbReference type="SAM" id="MobiDB-lite"/>
    </source>
</evidence>